<gene>
    <name evidence="2" type="ORF">SAMN05660860_01898</name>
</gene>
<keyword evidence="1" id="KW-0812">Transmembrane</keyword>
<dbReference type="EMBL" id="FNGU01000004">
    <property type="protein sequence ID" value="SDM14239.1"/>
    <property type="molecule type" value="Genomic_DNA"/>
</dbReference>
<keyword evidence="1" id="KW-1133">Transmembrane helix</keyword>
<dbReference type="NCBIfam" id="NF037970">
    <property type="entry name" value="vanZ_1"/>
    <property type="match status" value="1"/>
</dbReference>
<dbReference type="AlphaFoldDB" id="A0A1G9QT76"/>
<dbReference type="Proteomes" id="UP000182146">
    <property type="component" value="Unassembled WGS sequence"/>
</dbReference>
<feature type="transmembrane region" description="Helical" evidence="1">
    <location>
        <begin position="69"/>
        <end position="88"/>
    </location>
</feature>
<evidence type="ECO:0000256" key="1">
    <source>
        <dbReference type="SAM" id="Phobius"/>
    </source>
</evidence>
<organism evidence="2 3">
    <name type="scientific">Geoalkalibacter ferrihydriticus</name>
    <dbReference type="NCBI Taxonomy" id="392333"/>
    <lineage>
        <taxon>Bacteria</taxon>
        <taxon>Pseudomonadati</taxon>
        <taxon>Thermodesulfobacteriota</taxon>
        <taxon>Desulfuromonadia</taxon>
        <taxon>Desulfuromonadales</taxon>
        <taxon>Geoalkalibacteraceae</taxon>
        <taxon>Geoalkalibacter</taxon>
    </lineage>
</organism>
<feature type="transmembrane region" description="Helical" evidence="1">
    <location>
        <begin position="100"/>
        <end position="118"/>
    </location>
</feature>
<dbReference type="PANTHER" id="PTHR28008:SF1">
    <property type="entry name" value="DOMAIN PROTEIN, PUTATIVE (AFU_ORTHOLOGUE AFUA_3G10980)-RELATED"/>
    <property type="match status" value="1"/>
</dbReference>
<reference evidence="2 3" key="1">
    <citation type="submission" date="2016-10" db="EMBL/GenBank/DDBJ databases">
        <authorList>
            <person name="de Groot N.N."/>
        </authorList>
    </citation>
    <scope>NUCLEOTIDE SEQUENCE [LARGE SCALE GENOMIC DNA]</scope>
    <source>
        <strain evidence="2 3">DSM 17813</strain>
    </source>
</reference>
<keyword evidence="1" id="KW-0472">Membrane</keyword>
<proteinExistence type="predicted"/>
<evidence type="ECO:0000313" key="3">
    <source>
        <dbReference type="Proteomes" id="UP000182146"/>
    </source>
</evidence>
<protein>
    <recommendedName>
        <fullName evidence="4">VanZ like family protein</fullName>
    </recommendedName>
</protein>
<dbReference type="RefSeq" id="WP_052445846.1">
    <property type="nucleotide sequence ID" value="NZ_FNGU01000004.1"/>
</dbReference>
<name>A0A1G9QT76_9BACT</name>
<feature type="transmembrane region" description="Helical" evidence="1">
    <location>
        <begin position="39"/>
        <end position="57"/>
    </location>
</feature>
<dbReference type="OrthoDB" id="5801890at2"/>
<accession>A0A1G9QT76</accession>
<evidence type="ECO:0008006" key="4">
    <source>
        <dbReference type="Google" id="ProtNLM"/>
    </source>
</evidence>
<sequence length="123" mass="13667">MYLVKIVLFLAYSLCLLWLSLTSAPPGDDLYWPWPHKDKVGHFLAYALMTLLGAWTWSRGHFPTKRGLLTGLIVAAAFGALMELLQGTLTTHRHAEAADLVANLAGSLTAFAAGWWWLSKKRV</sequence>
<dbReference type="PANTHER" id="PTHR28008">
    <property type="entry name" value="DOMAIN PROTEIN, PUTATIVE (AFU_ORTHOLOGUE AFUA_3G10980)-RELATED"/>
    <property type="match status" value="1"/>
</dbReference>
<evidence type="ECO:0000313" key="2">
    <source>
        <dbReference type="EMBL" id="SDM14239.1"/>
    </source>
</evidence>